<reference evidence="3" key="3">
    <citation type="submission" date="2015-04" db="UniProtKB">
        <authorList>
            <consortium name="EnsemblPlants"/>
        </authorList>
    </citation>
    <scope>IDENTIFICATION</scope>
    <source>
        <strain evidence="3">cv. Jemalong A17</strain>
    </source>
</reference>
<keyword evidence="1" id="KW-1133">Transmembrane helix</keyword>
<feature type="transmembrane region" description="Helical" evidence="1">
    <location>
        <begin position="84"/>
        <end position="102"/>
    </location>
</feature>
<accession>A0A072UBK4</accession>
<evidence type="ECO:0000313" key="4">
    <source>
        <dbReference type="Proteomes" id="UP000002051"/>
    </source>
</evidence>
<dbReference type="Proteomes" id="UP000002051">
    <property type="component" value="Chromosome 6"/>
</dbReference>
<gene>
    <name evidence="2" type="ordered locus">MTR_6g082423</name>
</gene>
<dbReference type="EMBL" id="CM001222">
    <property type="protein sequence ID" value="KEH26977.1"/>
    <property type="molecule type" value="Genomic_DNA"/>
</dbReference>
<keyword evidence="1 2" id="KW-0812">Transmembrane</keyword>
<name>A0A072UBK4_MEDTR</name>
<dbReference type="AlphaFoldDB" id="A0A072UBK4"/>
<proteinExistence type="predicted"/>
<keyword evidence="1" id="KW-0472">Membrane</keyword>
<reference evidence="2 4" key="2">
    <citation type="journal article" date="2014" name="BMC Genomics">
        <title>An improved genome release (version Mt4.0) for the model legume Medicago truncatula.</title>
        <authorList>
            <person name="Tang H."/>
            <person name="Krishnakumar V."/>
            <person name="Bidwell S."/>
            <person name="Rosen B."/>
            <person name="Chan A."/>
            <person name="Zhou S."/>
            <person name="Gentzbittel L."/>
            <person name="Childs K.L."/>
            <person name="Yandell M."/>
            <person name="Gundlach H."/>
            <person name="Mayer K.F."/>
            <person name="Schwartz D.C."/>
            <person name="Town C.D."/>
        </authorList>
    </citation>
    <scope>GENOME REANNOTATION</scope>
    <source>
        <strain evidence="2">A17</strain>
        <strain evidence="3 4">cv. Jemalong A17</strain>
    </source>
</reference>
<dbReference type="HOGENOM" id="CLU_2149608_0_0_1"/>
<evidence type="ECO:0000313" key="3">
    <source>
        <dbReference type="EnsemblPlants" id="KEH26977"/>
    </source>
</evidence>
<protein>
    <submittedName>
        <fullName evidence="2">Transmembrane protein, putative</fullName>
    </submittedName>
</protein>
<dbReference type="EnsemblPlants" id="KEH26977">
    <property type="protein sequence ID" value="KEH26977"/>
    <property type="gene ID" value="MTR_6g082423"/>
</dbReference>
<evidence type="ECO:0000256" key="1">
    <source>
        <dbReference type="SAM" id="Phobius"/>
    </source>
</evidence>
<evidence type="ECO:0000313" key="2">
    <source>
        <dbReference type="EMBL" id="KEH26977.1"/>
    </source>
</evidence>
<sequence length="112" mass="12973">MARGYIHEHMDSVCCDCIRIWFNCTFGKTILTPYEAKANVVLLQHLATLTEIEISFEQEQIRSMKMTLASSTLQIRRHEDFRDLNIVIFVGIGTLAFYAINMDDRIKPLSPY</sequence>
<reference evidence="2 4" key="1">
    <citation type="journal article" date="2011" name="Nature">
        <title>The Medicago genome provides insight into the evolution of rhizobial symbioses.</title>
        <authorList>
            <person name="Young N.D."/>
            <person name="Debelle F."/>
            <person name="Oldroyd G.E."/>
            <person name="Geurts R."/>
            <person name="Cannon S.B."/>
            <person name="Udvardi M.K."/>
            <person name="Benedito V.A."/>
            <person name="Mayer K.F."/>
            <person name="Gouzy J."/>
            <person name="Schoof H."/>
            <person name="Van de Peer Y."/>
            <person name="Proost S."/>
            <person name="Cook D.R."/>
            <person name="Meyers B.C."/>
            <person name="Spannagl M."/>
            <person name="Cheung F."/>
            <person name="De Mita S."/>
            <person name="Krishnakumar V."/>
            <person name="Gundlach H."/>
            <person name="Zhou S."/>
            <person name="Mudge J."/>
            <person name="Bharti A.K."/>
            <person name="Murray J.D."/>
            <person name="Naoumkina M.A."/>
            <person name="Rosen B."/>
            <person name="Silverstein K.A."/>
            <person name="Tang H."/>
            <person name="Rombauts S."/>
            <person name="Zhao P.X."/>
            <person name="Zhou P."/>
            <person name="Barbe V."/>
            <person name="Bardou P."/>
            <person name="Bechner M."/>
            <person name="Bellec A."/>
            <person name="Berger A."/>
            <person name="Berges H."/>
            <person name="Bidwell S."/>
            <person name="Bisseling T."/>
            <person name="Choisne N."/>
            <person name="Couloux A."/>
            <person name="Denny R."/>
            <person name="Deshpande S."/>
            <person name="Dai X."/>
            <person name="Doyle J.J."/>
            <person name="Dudez A.M."/>
            <person name="Farmer A.D."/>
            <person name="Fouteau S."/>
            <person name="Franken C."/>
            <person name="Gibelin C."/>
            <person name="Gish J."/>
            <person name="Goldstein S."/>
            <person name="Gonzalez A.J."/>
            <person name="Green P.J."/>
            <person name="Hallab A."/>
            <person name="Hartog M."/>
            <person name="Hua A."/>
            <person name="Humphray S.J."/>
            <person name="Jeong D.H."/>
            <person name="Jing Y."/>
            <person name="Jocker A."/>
            <person name="Kenton S.M."/>
            <person name="Kim D.J."/>
            <person name="Klee K."/>
            <person name="Lai H."/>
            <person name="Lang C."/>
            <person name="Lin S."/>
            <person name="Macmil S.L."/>
            <person name="Magdelenat G."/>
            <person name="Matthews L."/>
            <person name="McCorrison J."/>
            <person name="Monaghan E.L."/>
            <person name="Mun J.H."/>
            <person name="Najar F.Z."/>
            <person name="Nicholson C."/>
            <person name="Noirot C."/>
            <person name="O'Bleness M."/>
            <person name="Paule C.R."/>
            <person name="Poulain J."/>
            <person name="Prion F."/>
            <person name="Qin B."/>
            <person name="Qu C."/>
            <person name="Retzel E.F."/>
            <person name="Riddle C."/>
            <person name="Sallet E."/>
            <person name="Samain S."/>
            <person name="Samson N."/>
            <person name="Sanders I."/>
            <person name="Saurat O."/>
            <person name="Scarpelli C."/>
            <person name="Schiex T."/>
            <person name="Segurens B."/>
            <person name="Severin A.J."/>
            <person name="Sherrier D.J."/>
            <person name="Shi R."/>
            <person name="Sims S."/>
            <person name="Singer S.R."/>
            <person name="Sinharoy S."/>
            <person name="Sterck L."/>
            <person name="Viollet A."/>
            <person name="Wang B.B."/>
            <person name="Wang K."/>
            <person name="Wang M."/>
            <person name="Wang X."/>
            <person name="Warfsmann J."/>
            <person name="Weissenbach J."/>
            <person name="White D.D."/>
            <person name="White J.D."/>
            <person name="Wiley G.B."/>
            <person name="Wincker P."/>
            <person name="Xing Y."/>
            <person name="Yang L."/>
            <person name="Yao Z."/>
            <person name="Ying F."/>
            <person name="Zhai J."/>
            <person name="Zhou L."/>
            <person name="Zuber A."/>
            <person name="Denarie J."/>
            <person name="Dixon R.A."/>
            <person name="May G.D."/>
            <person name="Schwartz D.C."/>
            <person name="Rogers J."/>
            <person name="Quetier F."/>
            <person name="Town C.D."/>
            <person name="Roe B.A."/>
        </authorList>
    </citation>
    <scope>NUCLEOTIDE SEQUENCE [LARGE SCALE GENOMIC DNA]</scope>
    <source>
        <strain evidence="2">A17</strain>
        <strain evidence="3 4">cv. Jemalong A17</strain>
    </source>
</reference>
<organism evidence="2 4">
    <name type="scientific">Medicago truncatula</name>
    <name type="common">Barrel medic</name>
    <name type="synonym">Medicago tribuloides</name>
    <dbReference type="NCBI Taxonomy" id="3880"/>
    <lineage>
        <taxon>Eukaryota</taxon>
        <taxon>Viridiplantae</taxon>
        <taxon>Streptophyta</taxon>
        <taxon>Embryophyta</taxon>
        <taxon>Tracheophyta</taxon>
        <taxon>Spermatophyta</taxon>
        <taxon>Magnoliopsida</taxon>
        <taxon>eudicotyledons</taxon>
        <taxon>Gunneridae</taxon>
        <taxon>Pentapetalae</taxon>
        <taxon>rosids</taxon>
        <taxon>fabids</taxon>
        <taxon>Fabales</taxon>
        <taxon>Fabaceae</taxon>
        <taxon>Papilionoideae</taxon>
        <taxon>50 kb inversion clade</taxon>
        <taxon>NPAAA clade</taxon>
        <taxon>Hologalegina</taxon>
        <taxon>IRL clade</taxon>
        <taxon>Trifolieae</taxon>
        <taxon>Medicago</taxon>
    </lineage>
</organism>
<keyword evidence="4" id="KW-1185">Reference proteome</keyword>